<feature type="transmembrane region" description="Helical" evidence="8">
    <location>
        <begin position="425"/>
        <end position="444"/>
    </location>
</feature>
<proteinExistence type="predicted"/>
<keyword evidence="10" id="KW-1185">Reference proteome</keyword>
<evidence type="ECO:0000256" key="1">
    <source>
        <dbReference type="ARBA" id="ARBA00004141"/>
    </source>
</evidence>
<dbReference type="PANTHER" id="PTHR36838:SF3">
    <property type="entry name" value="TRANSPORTER AUXIN EFFLUX CARRIER EC FAMILY"/>
    <property type="match status" value="1"/>
</dbReference>
<keyword evidence="4 8" id="KW-0812">Transmembrane</keyword>
<name>A0A1J4KXP6_9EUKA</name>
<evidence type="ECO:0000256" key="5">
    <source>
        <dbReference type="ARBA" id="ARBA00022989"/>
    </source>
</evidence>
<feature type="transmembrane region" description="Helical" evidence="8">
    <location>
        <begin position="12"/>
        <end position="30"/>
    </location>
</feature>
<reference evidence="9" key="1">
    <citation type="submission" date="2016-10" db="EMBL/GenBank/DDBJ databases">
        <authorList>
            <person name="Benchimol M."/>
            <person name="Almeida L.G."/>
            <person name="Vasconcelos A.T."/>
            <person name="Perreira-Neves A."/>
            <person name="Rosa I.A."/>
            <person name="Tasca T."/>
            <person name="Bogo M.R."/>
            <person name="de Souza W."/>
        </authorList>
    </citation>
    <scope>NUCLEOTIDE SEQUENCE [LARGE SCALE GENOMIC DNA]</scope>
    <source>
        <strain evidence="9">K</strain>
    </source>
</reference>
<evidence type="ECO:0000256" key="6">
    <source>
        <dbReference type="ARBA" id="ARBA00023136"/>
    </source>
</evidence>
<evidence type="ECO:0000256" key="3">
    <source>
        <dbReference type="ARBA" id="ARBA00022475"/>
    </source>
</evidence>
<keyword evidence="2" id="KW-0813">Transport</keyword>
<gene>
    <name evidence="9" type="ORF">TRFO_42119</name>
</gene>
<evidence type="ECO:0000313" key="9">
    <source>
        <dbReference type="EMBL" id="OHT16007.1"/>
    </source>
</evidence>
<keyword evidence="6 8" id="KW-0472">Membrane</keyword>
<evidence type="ECO:0000256" key="7">
    <source>
        <dbReference type="SAM" id="MobiDB-lite"/>
    </source>
</evidence>
<feature type="compositionally biased region" description="Low complexity" evidence="7">
    <location>
        <begin position="178"/>
        <end position="195"/>
    </location>
</feature>
<dbReference type="GO" id="GO:0055085">
    <property type="term" value="P:transmembrane transport"/>
    <property type="evidence" value="ECO:0007669"/>
    <property type="project" value="InterPro"/>
</dbReference>
<protein>
    <submittedName>
        <fullName evidence="9">Auxin Efflux Carrier family protein</fullName>
    </submittedName>
</protein>
<keyword evidence="5 8" id="KW-1133">Transmembrane helix</keyword>
<feature type="compositionally biased region" description="Acidic residues" evidence="7">
    <location>
        <begin position="215"/>
        <end position="227"/>
    </location>
</feature>
<feature type="compositionally biased region" description="Basic and acidic residues" evidence="7">
    <location>
        <begin position="264"/>
        <end position="280"/>
    </location>
</feature>
<sequence length="453" mass="51574">MAGAEIDYLDSFQVSLCVVFIVAIGYMCGGFKMFTSKHASEIRRALFLICIPGLMFRQIAKRPLDLESWQPFFNGILVQLTIHIVYALIVLIFPFRNKRKKFLEISYSTSVSNFLYFASPFIQYFYSDQYIYIPIFQALVHFVILIPTYTLFGYLLGERESPDSMGSSTRNSMRDENSTLSHSSSSQSVSSLSNSAKKEESHKKSKKITKSDASSNEEEEIELEEGIENGPAEPVIPIEDIVGHNEDPENINDKKLLNNDHLNLEDSENSEHSGKSKNTEIHQVPDNGNNTKNMPLKWAMFWTFVNTTNVCAILGIIWSATKWEMITFVEEFTIDLQKAVFGAGLFIVGVFMWEYPLRGLNIVKVLIYNLIHFIFVPLVSLLWCYVCKVDKITSIICVLSHAAPLGLFGHIMASNSGYNLKDVSYTFFWSNVAFLPMIMLWVIVFNEISIFND</sequence>
<comment type="subcellular location">
    <subcellularLocation>
        <location evidence="1">Membrane</location>
        <topology evidence="1">Multi-pass membrane protein</topology>
    </subcellularLocation>
</comment>
<dbReference type="VEuPathDB" id="TrichDB:TRFO_42119"/>
<feature type="transmembrane region" description="Helical" evidence="8">
    <location>
        <begin position="392"/>
        <end position="413"/>
    </location>
</feature>
<organism evidence="9 10">
    <name type="scientific">Tritrichomonas foetus</name>
    <dbReference type="NCBI Taxonomy" id="1144522"/>
    <lineage>
        <taxon>Eukaryota</taxon>
        <taxon>Metamonada</taxon>
        <taxon>Parabasalia</taxon>
        <taxon>Tritrichomonadida</taxon>
        <taxon>Tritrichomonadidae</taxon>
        <taxon>Tritrichomonas</taxon>
    </lineage>
</organism>
<dbReference type="GO" id="GO:0016020">
    <property type="term" value="C:membrane"/>
    <property type="evidence" value="ECO:0007669"/>
    <property type="project" value="UniProtKB-SubCell"/>
</dbReference>
<evidence type="ECO:0000256" key="2">
    <source>
        <dbReference type="ARBA" id="ARBA00022448"/>
    </source>
</evidence>
<dbReference type="GeneID" id="94848849"/>
<feature type="transmembrane region" description="Helical" evidence="8">
    <location>
        <begin position="131"/>
        <end position="156"/>
    </location>
</feature>
<feature type="transmembrane region" description="Helical" evidence="8">
    <location>
        <begin position="72"/>
        <end position="93"/>
    </location>
</feature>
<evidence type="ECO:0000256" key="8">
    <source>
        <dbReference type="SAM" id="Phobius"/>
    </source>
</evidence>
<feature type="transmembrane region" description="Helical" evidence="8">
    <location>
        <begin position="365"/>
        <end position="386"/>
    </location>
</feature>
<comment type="caution">
    <text evidence="9">The sequence shown here is derived from an EMBL/GenBank/DDBJ whole genome shotgun (WGS) entry which is preliminary data.</text>
</comment>
<keyword evidence="3" id="KW-1003">Cell membrane</keyword>
<feature type="region of interest" description="Disordered" evidence="7">
    <location>
        <begin position="264"/>
        <end position="289"/>
    </location>
</feature>
<evidence type="ECO:0000256" key="4">
    <source>
        <dbReference type="ARBA" id="ARBA00022692"/>
    </source>
</evidence>
<feature type="region of interest" description="Disordered" evidence="7">
    <location>
        <begin position="161"/>
        <end position="234"/>
    </location>
</feature>
<dbReference type="Pfam" id="PF03547">
    <property type="entry name" value="Mem_trans"/>
    <property type="match status" value="1"/>
</dbReference>
<dbReference type="EMBL" id="MLAK01000158">
    <property type="protein sequence ID" value="OHT16007.1"/>
    <property type="molecule type" value="Genomic_DNA"/>
</dbReference>
<dbReference type="PANTHER" id="PTHR36838">
    <property type="entry name" value="AUXIN EFFLUX CARRIER FAMILY PROTEIN"/>
    <property type="match status" value="1"/>
</dbReference>
<accession>A0A1J4KXP6</accession>
<dbReference type="Proteomes" id="UP000179807">
    <property type="component" value="Unassembled WGS sequence"/>
</dbReference>
<dbReference type="InterPro" id="IPR004776">
    <property type="entry name" value="Mem_transp_PIN-like"/>
</dbReference>
<dbReference type="AlphaFoldDB" id="A0A1J4KXP6"/>
<feature type="transmembrane region" description="Helical" evidence="8">
    <location>
        <begin position="105"/>
        <end position="125"/>
    </location>
</feature>
<dbReference type="RefSeq" id="XP_068369143.1">
    <property type="nucleotide sequence ID" value="XM_068514145.1"/>
</dbReference>
<evidence type="ECO:0000313" key="10">
    <source>
        <dbReference type="Proteomes" id="UP000179807"/>
    </source>
</evidence>
<dbReference type="OrthoDB" id="10645384at2759"/>
<feature type="transmembrane region" description="Helical" evidence="8">
    <location>
        <begin position="299"/>
        <end position="320"/>
    </location>
</feature>